<comment type="caution">
    <text evidence="1">The sequence shown here is derived from an EMBL/GenBank/DDBJ whole genome shotgun (WGS) entry which is preliminary data.</text>
</comment>
<proteinExistence type="predicted"/>
<keyword evidence="2" id="KW-1185">Reference proteome</keyword>
<evidence type="ECO:0000313" key="2">
    <source>
        <dbReference type="Proteomes" id="UP001055879"/>
    </source>
</evidence>
<evidence type="ECO:0000313" key="1">
    <source>
        <dbReference type="EMBL" id="KAI3692422.1"/>
    </source>
</evidence>
<reference evidence="2" key="1">
    <citation type="journal article" date="2022" name="Mol. Ecol. Resour.">
        <title>The genomes of chicory, endive, great burdock and yacon provide insights into Asteraceae palaeo-polyploidization history and plant inulin production.</title>
        <authorList>
            <person name="Fan W."/>
            <person name="Wang S."/>
            <person name="Wang H."/>
            <person name="Wang A."/>
            <person name="Jiang F."/>
            <person name="Liu H."/>
            <person name="Zhao H."/>
            <person name="Xu D."/>
            <person name="Zhang Y."/>
        </authorList>
    </citation>
    <scope>NUCLEOTIDE SEQUENCE [LARGE SCALE GENOMIC DNA]</scope>
    <source>
        <strain evidence="2">cv. Niubang</strain>
    </source>
</reference>
<accession>A0ACB8Z352</accession>
<sequence>MLQNPRDGHIEDESTADQPPLVTTTERPHVTDVLGGGPEQVPRVNLDTGQPIVEEDRDASHRRTEAMAENAVNGSGGEPTIVGTKEHAIRDEKKKDGGCSFKTFLCSRAPEFSGTTDPLACMKWIQDVEMAFESSECTNSQRVKFGSQLLRGDALSWWNITRRDITLEVLAQITWPIFKKKLMQKYCNERALDKIEDEFRNLKKGNLSVADYAK</sequence>
<gene>
    <name evidence="1" type="ORF">L6452_32237</name>
</gene>
<protein>
    <submittedName>
        <fullName evidence="1">Uncharacterized protein</fullName>
    </submittedName>
</protein>
<reference evidence="1 2" key="2">
    <citation type="journal article" date="2022" name="Mol. Ecol. Resour.">
        <title>The genomes of chicory, endive, great burdock and yacon provide insights into Asteraceae paleo-polyploidization history and plant inulin production.</title>
        <authorList>
            <person name="Fan W."/>
            <person name="Wang S."/>
            <person name="Wang H."/>
            <person name="Wang A."/>
            <person name="Jiang F."/>
            <person name="Liu H."/>
            <person name="Zhao H."/>
            <person name="Xu D."/>
            <person name="Zhang Y."/>
        </authorList>
    </citation>
    <scope>NUCLEOTIDE SEQUENCE [LARGE SCALE GENOMIC DNA]</scope>
    <source>
        <strain evidence="2">cv. Niubang</strain>
    </source>
</reference>
<organism evidence="1 2">
    <name type="scientific">Arctium lappa</name>
    <name type="common">Greater burdock</name>
    <name type="synonym">Lappa major</name>
    <dbReference type="NCBI Taxonomy" id="4217"/>
    <lineage>
        <taxon>Eukaryota</taxon>
        <taxon>Viridiplantae</taxon>
        <taxon>Streptophyta</taxon>
        <taxon>Embryophyta</taxon>
        <taxon>Tracheophyta</taxon>
        <taxon>Spermatophyta</taxon>
        <taxon>Magnoliopsida</taxon>
        <taxon>eudicotyledons</taxon>
        <taxon>Gunneridae</taxon>
        <taxon>Pentapetalae</taxon>
        <taxon>asterids</taxon>
        <taxon>campanulids</taxon>
        <taxon>Asterales</taxon>
        <taxon>Asteraceae</taxon>
        <taxon>Carduoideae</taxon>
        <taxon>Cardueae</taxon>
        <taxon>Arctiinae</taxon>
        <taxon>Arctium</taxon>
    </lineage>
</organism>
<dbReference type="EMBL" id="CM042057">
    <property type="protein sequence ID" value="KAI3692422.1"/>
    <property type="molecule type" value="Genomic_DNA"/>
</dbReference>
<name>A0ACB8Z352_ARCLA</name>
<dbReference type="Proteomes" id="UP001055879">
    <property type="component" value="Linkage Group LG11"/>
</dbReference>